<evidence type="ECO:0000313" key="3">
    <source>
        <dbReference type="Proteomes" id="UP000002051"/>
    </source>
</evidence>
<reference evidence="1 3" key="2">
    <citation type="journal article" date="2014" name="BMC Genomics">
        <title>An improved genome release (version Mt4.0) for the model legume Medicago truncatula.</title>
        <authorList>
            <person name="Tang H."/>
            <person name="Krishnakumar V."/>
            <person name="Bidwell S."/>
            <person name="Rosen B."/>
            <person name="Chan A."/>
            <person name="Zhou S."/>
            <person name="Gentzbittel L."/>
            <person name="Childs K.L."/>
            <person name="Yandell M."/>
            <person name="Gundlach H."/>
            <person name="Mayer K.F."/>
            <person name="Schwartz D.C."/>
            <person name="Town C.D."/>
        </authorList>
    </citation>
    <scope>GENOME REANNOTATION</scope>
    <source>
        <strain evidence="1">A17</strain>
        <strain evidence="2 3">cv. Jemalong A17</strain>
    </source>
</reference>
<dbReference type="AlphaFoldDB" id="A0A072TQ35"/>
<keyword evidence="3" id="KW-1185">Reference proteome</keyword>
<dbReference type="STRING" id="3880.A0A072TQ35"/>
<reference evidence="2" key="3">
    <citation type="submission" date="2015-04" db="UniProtKB">
        <authorList>
            <consortium name="EnsemblPlants"/>
        </authorList>
    </citation>
    <scope>IDENTIFICATION</scope>
    <source>
        <strain evidence="2">cv. Jemalong A17</strain>
    </source>
</reference>
<dbReference type="InterPro" id="IPR036866">
    <property type="entry name" value="RibonucZ/Hydroxyglut_hydro"/>
</dbReference>
<organism evidence="1 3">
    <name type="scientific">Medicago truncatula</name>
    <name type="common">Barrel medic</name>
    <name type="synonym">Medicago tribuloides</name>
    <dbReference type="NCBI Taxonomy" id="3880"/>
    <lineage>
        <taxon>Eukaryota</taxon>
        <taxon>Viridiplantae</taxon>
        <taxon>Streptophyta</taxon>
        <taxon>Embryophyta</taxon>
        <taxon>Tracheophyta</taxon>
        <taxon>Spermatophyta</taxon>
        <taxon>Magnoliopsida</taxon>
        <taxon>eudicotyledons</taxon>
        <taxon>Gunneridae</taxon>
        <taxon>Pentapetalae</taxon>
        <taxon>rosids</taxon>
        <taxon>fabids</taxon>
        <taxon>Fabales</taxon>
        <taxon>Fabaceae</taxon>
        <taxon>Papilionoideae</taxon>
        <taxon>50 kb inversion clade</taxon>
        <taxon>NPAAA clade</taxon>
        <taxon>Hologalegina</taxon>
        <taxon>IRL clade</taxon>
        <taxon>Trifolieae</taxon>
        <taxon>Medicago</taxon>
    </lineage>
</organism>
<reference evidence="1 3" key="1">
    <citation type="journal article" date="2011" name="Nature">
        <title>The Medicago genome provides insight into the evolution of rhizobial symbioses.</title>
        <authorList>
            <person name="Young N.D."/>
            <person name="Debelle F."/>
            <person name="Oldroyd G.E."/>
            <person name="Geurts R."/>
            <person name="Cannon S.B."/>
            <person name="Udvardi M.K."/>
            <person name="Benedito V.A."/>
            <person name="Mayer K.F."/>
            <person name="Gouzy J."/>
            <person name="Schoof H."/>
            <person name="Van de Peer Y."/>
            <person name="Proost S."/>
            <person name="Cook D.R."/>
            <person name="Meyers B.C."/>
            <person name="Spannagl M."/>
            <person name="Cheung F."/>
            <person name="De Mita S."/>
            <person name="Krishnakumar V."/>
            <person name="Gundlach H."/>
            <person name="Zhou S."/>
            <person name="Mudge J."/>
            <person name="Bharti A.K."/>
            <person name="Murray J.D."/>
            <person name="Naoumkina M.A."/>
            <person name="Rosen B."/>
            <person name="Silverstein K.A."/>
            <person name="Tang H."/>
            <person name="Rombauts S."/>
            <person name="Zhao P.X."/>
            <person name="Zhou P."/>
            <person name="Barbe V."/>
            <person name="Bardou P."/>
            <person name="Bechner M."/>
            <person name="Bellec A."/>
            <person name="Berger A."/>
            <person name="Berges H."/>
            <person name="Bidwell S."/>
            <person name="Bisseling T."/>
            <person name="Choisne N."/>
            <person name="Couloux A."/>
            <person name="Denny R."/>
            <person name="Deshpande S."/>
            <person name="Dai X."/>
            <person name="Doyle J.J."/>
            <person name="Dudez A.M."/>
            <person name="Farmer A.D."/>
            <person name="Fouteau S."/>
            <person name="Franken C."/>
            <person name="Gibelin C."/>
            <person name="Gish J."/>
            <person name="Goldstein S."/>
            <person name="Gonzalez A.J."/>
            <person name="Green P.J."/>
            <person name="Hallab A."/>
            <person name="Hartog M."/>
            <person name="Hua A."/>
            <person name="Humphray S.J."/>
            <person name="Jeong D.H."/>
            <person name="Jing Y."/>
            <person name="Jocker A."/>
            <person name="Kenton S.M."/>
            <person name="Kim D.J."/>
            <person name="Klee K."/>
            <person name="Lai H."/>
            <person name="Lang C."/>
            <person name="Lin S."/>
            <person name="Macmil S.L."/>
            <person name="Magdelenat G."/>
            <person name="Matthews L."/>
            <person name="McCorrison J."/>
            <person name="Monaghan E.L."/>
            <person name="Mun J.H."/>
            <person name="Najar F.Z."/>
            <person name="Nicholson C."/>
            <person name="Noirot C."/>
            <person name="O'Bleness M."/>
            <person name="Paule C.R."/>
            <person name="Poulain J."/>
            <person name="Prion F."/>
            <person name="Qin B."/>
            <person name="Qu C."/>
            <person name="Retzel E.F."/>
            <person name="Riddle C."/>
            <person name="Sallet E."/>
            <person name="Samain S."/>
            <person name="Samson N."/>
            <person name="Sanders I."/>
            <person name="Saurat O."/>
            <person name="Scarpelli C."/>
            <person name="Schiex T."/>
            <person name="Segurens B."/>
            <person name="Severin A.J."/>
            <person name="Sherrier D.J."/>
            <person name="Shi R."/>
            <person name="Sims S."/>
            <person name="Singer S.R."/>
            <person name="Sinharoy S."/>
            <person name="Sterck L."/>
            <person name="Viollet A."/>
            <person name="Wang B.B."/>
            <person name="Wang K."/>
            <person name="Wang M."/>
            <person name="Wang X."/>
            <person name="Warfsmann J."/>
            <person name="Weissenbach J."/>
            <person name="White D.D."/>
            <person name="White J.D."/>
            <person name="Wiley G.B."/>
            <person name="Wincker P."/>
            <person name="Xing Y."/>
            <person name="Yang L."/>
            <person name="Yao Z."/>
            <person name="Ying F."/>
            <person name="Zhai J."/>
            <person name="Zhou L."/>
            <person name="Zuber A."/>
            <person name="Denarie J."/>
            <person name="Dixon R.A."/>
            <person name="May G.D."/>
            <person name="Schwartz D.C."/>
            <person name="Rogers J."/>
            <person name="Quetier F."/>
            <person name="Town C.D."/>
            <person name="Roe B.A."/>
        </authorList>
    </citation>
    <scope>NUCLEOTIDE SEQUENCE [LARGE SCALE GENOMIC DNA]</scope>
    <source>
        <strain evidence="1">A17</strain>
        <strain evidence="2 3">cv. Jemalong A17</strain>
    </source>
</reference>
<dbReference type="PANTHER" id="PTHR23240:SF6">
    <property type="entry name" value="DNA CROSS-LINK REPAIR 1A PROTEIN"/>
    <property type="match status" value="1"/>
</dbReference>
<dbReference type="SUPFAM" id="SSF56281">
    <property type="entry name" value="Metallo-hydrolase/oxidoreductase"/>
    <property type="match status" value="1"/>
</dbReference>
<sequence length="90" mass="10105">MASTATREASDELAHSPWRAQLLARRAMNFCTGRKLAVLHTGDFRYSEEMANNPLLQTCPIHTLILDTTYCNPQINLVKFLAPLPESFAI</sequence>
<evidence type="ECO:0000313" key="1">
    <source>
        <dbReference type="EMBL" id="KEH19624.1"/>
    </source>
</evidence>
<dbReference type="EMBL" id="CM001224">
    <property type="protein sequence ID" value="KEH19624.1"/>
    <property type="molecule type" value="Genomic_DNA"/>
</dbReference>
<gene>
    <name evidence="1" type="ordered locus">MTR_8g465220</name>
</gene>
<dbReference type="Gene3D" id="3.60.15.10">
    <property type="entry name" value="Ribonuclease Z/Hydroxyacylglutathione hydrolase-like"/>
    <property type="match status" value="1"/>
</dbReference>
<evidence type="ECO:0000313" key="2">
    <source>
        <dbReference type="EnsemblPlants" id="KEH19624"/>
    </source>
</evidence>
<protein>
    <submittedName>
        <fullName evidence="1 2">Uncharacterized protein</fullName>
    </submittedName>
</protein>
<dbReference type="Proteomes" id="UP000002051">
    <property type="component" value="Chromosome 8"/>
</dbReference>
<dbReference type="EnsemblPlants" id="KEH19624">
    <property type="protein sequence ID" value="KEH19624"/>
    <property type="gene ID" value="MTR_8g465220"/>
</dbReference>
<name>A0A072TQ35_MEDTR</name>
<proteinExistence type="predicted"/>
<dbReference type="PANTHER" id="PTHR23240">
    <property type="entry name" value="DNA CROSS-LINK REPAIR PROTEIN PSO2/SNM1-RELATED"/>
    <property type="match status" value="1"/>
</dbReference>
<dbReference type="HOGENOM" id="CLU_2444251_0_0_1"/>
<accession>A0A072TQ35</accession>